<evidence type="ECO:0000256" key="2">
    <source>
        <dbReference type="ARBA" id="ARBA00008537"/>
    </source>
</evidence>
<dbReference type="InterPro" id="IPR004638">
    <property type="entry name" value="EmrB-like"/>
</dbReference>
<organism evidence="8 9">
    <name type="scientific">Alicyclobacillus acidoterrestris (strain ATCC 49025 / DSM 3922 / CIP 106132 / NCIMB 13137 / GD3B)</name>
    <dbReference type="NCBI Taxonomy" id="1356854"/>
    <lineage>
        <taxon>Bacteria</taxon>
        <taxon>Bacillati</taxon>
        <taxon>Bacillota</taxon>
        <taxon>Bacilli</taxon>
        <taxon>Bacillales</taxon>
        <taxon>Alicyclobacillaceae</taxon>
        <taxon>Alicyclobacillus</taxon>
    </lineage>
</organism>
<dbReference type="Pfam" id="PF07690">
    <property type="entry name" value="MFS_1"/>
    <property type="match status" value="1"/>
</dbReference>
<dbReference type="PANTHER" id="PTHR42718">
    <property type="entry name" value="MAJOR FACILITATOR SUPERFAMILY MULTIDRUG TRANSPORTER MFSC"/>
    <property type="match status" value="1"/>
</dbReference>
<evidence type="ECO:0000256" key="7">
    <source>
        <dbReference type="ARBA" id="ARBA00023136"/>
    </source>
</evidence>
<dbReference type="NCBIfam" id="TIGR00711">
    <property type="entry name" value="efflux_EmrB"/>
    <property type="match status" value="1"/>
</dbReference>
<dbReference type="RefSeq" id="WP_021295124.1">
    <property type="nucleotide sequence ID" value="NZ_AURB01000045.1"/>
</dbReference>
<dbReference type="EMBL" id="CP080467">
    <property type="protein sequence ID" value="UNO47623.1"/>
    <property type="molecule type" value="Genomic_DNA"/>
</dbReference>
<accession>T0CIT4</accession>
<dbReference type="InterPro" id="IPR036259">
    <property type="entry name" value="MFS_trans_sf"/>
</dbReference>
<keyword evidence="3" id="KW-0813">Transport</keyword>
<dbReference type="AlphaFoldDB" id="T0CIT4"/>
<dbReference type="Gene3D" id="1.20.1250.20">
    <property type="entry name" value="MFS general substrate transporter like domains"/>
    <property type="match status" value="1"/>
</dbReference>
<dbReference type="OrthoDB" id="146256at2"/>
<dbReference type="Gene3D" id="1.20.1720.10">
    <property type="entry name" value="Multidrug resistance protein D"/>
    <property type="match status" value="1"/>
</dbReference>
<gene>
    <name evidence="8" type="ORF">K1I37_13050</name>
</gene>
<dbReference type="SUPFAM" id="SSF103473">
    <property type="entry name" value="MFS general substrate transporter"/>
    <property type="match status" value="1"/>
</dbReference>
<evidence type="ECO:0000256" key="1">
    <source>
        <dbReference type="ARBA" id="ARBA00004651"/>
    </source>
</evidence>
<dbReference type="GO" id="GO:0022857">
    <property type="term" value="F:transmembrane transporter activity"/>
    <property type="evidence" value="ECO:0007669"/>
    <property type="project" value="InterPro"/>
</dbReference>
<keyword evidence="6" id="KW-1133">Transmembrane helix</keyword>
<dbReference type="InterPro" id="IPR011701">
    <property type="entry name" value="MFS"/>
</dbReference>
<keyword evidence="9" id="KW-1185">Reference proteome</keyword>
<protein>
    <submittedName>
        <fullName evidence="8">DHA2 family efflux MFS transporter permease subunit</fullName>
    </submittedName>
</protein>
<evidence type="ECO:0000256" key="3">
    <source>
        <dbReference type="ARBA" id="ARBA00022448"/>
    </source>
</evidence>
<evidence type="ECO:0000313" key="8">
    <source>
        <dbReference type="EMBL" id="UNO47623.1"/>
    </source>
</evidence>
<dbReference type="CDD" id="cd17503">
    <property type="entry name" value="MFS_LmrB_MDR_like"/>
    <property type="match status" value="1"/>
</dbReference>
<comment type="similarity">
    <text evidence="2">Belongs to the major facilitator superfamily. EmrB family.</text>
</comment>
<dbReference type="PANTHER" id="PTHR42718:SF9">
    <property type="entry name" value="MAJOR FACILITATOR SUPERFAMILY MULTIDRUG TRANSPORTER MFSC"/>
    <property type="match status" value="1"/>
</dbReference>
<keyword evidence="7" id="KW-0472">Membrane</keyword>
<dbReference type="InterPro" id="IPR020846">
    <property type="entry name" value="MFS_dom"/>
</dbReference>
<evidence type="ECO:0000256" key="5">
    <source>
        <dbReference type="ARBA" id="ARBA00022692"/>
    </source>
</evidence>
<dbReference type="GO" id="GO:0005886">
    <property type="term" value="C:plasma membrane"/>
    <property type="evidence" value="ECO:0007669"/>
    <property type="project" value="UniProtKB-SubCell"/>
</dbReference>
<dbReference type="KEGG" id="aaco:K1I37_13050"/>
<keyword evidence="5" id="KW-0812">Transmembrane</keyword>
<accession>A0A9E6ZG12</accession>
<proteinExistence type="inferred from homology"/>
<dbReference type="eggNOG" id="COG2814">
    <property type="taxonomic scope" value="Bacteria"/>
</dbReference>
<evidence type="ECO:0000313" key="9">
    <source>
        <dbReference type="Proteomes" id="UP000829401"/>
    </source>
</evidence>
<dbReference type="PRINTS" id="PR01036">
    <property type="entry name" value="TCRTETB"/>
</dbReference>
<sequence>MSNTRTGTPNALPVAPIFGVMIAGAFIAFLNQTLINIALPQMMDHLHITATTGDWLTTIYMLVNGVVIPITAFLMERFTTRQLYITSMSLFALGTLVCAIGPSFSVILVGRVIQAGGAGILMPLLTNVIFTLFPPERRGGAMGILGIALNFAPAIGPTLSGWIVEHHSWRLLFFIILPIAIVDIIVSIFVLKNVTETKRPKLDSFGVALSTIGFGGILYGFSVAGSNGWGSIDVIVSFIVGGVSLIFFVWRQLVVDHPILEFRIFRYPMFTLTTLINVIVTMALYAGMILMPLYMQDVRGFSPLLSGLMLLPGGVVMGVMSPITGKLYDRFGARWLAAFGLAVTAVTTYFLARLQMDTTYLHTTIIYTIRMFGMSILMMPIMTAGLNQLPLHLNRYGTALLNTLRMVSGAVGMAFLVTLMSNRATVHIKDLMAQGHVSPADKAKVALVTGQGTVMGINDAFLVATGFAVAAFILSLFIRRTTPMEDIITNRRKNKKQRDKAGSNRAGQLALED</sequence>
<reference evidence="9" key="1">
    <citation type="journal article" date="2022" name="G3 (Bethesda)">
        <title>Unveiling the complete genome sequence of Alicyclobacillus acidoterrestris DSM 3922T, a taint-producing strain.</title>
        <authorList>
            <person name="Leonardo I.C."/>
            <person name="Barreto Crespo M.T."/>
            <person name="Gaspar F.B."/>
        </authorList>
    </citation>
    <scope>NUCLEOTIDE SEQUENCE [LARGE SCALE GENOMIC DNA]</scope>
    <source>
        <strain evidence="9">DSM 3922</strain>
    </source>
</reference>
<dbReference type="STRING" id="1356854.N007_19815"/>
<evidence type="ECO:0000256" key="4">
    <source>
        <dbReference type="ARBA" id="ARBA00022475"/>
    </source>
</evidence>
<dbReference type="Proteomes" id="UP000829401">
    <property type="component" value="Chromosome"/>
</dbReference>
<keyword evidence="4" id="KW-1003">Cell membrane</keyword>
<name>T0CIT4_ALIAG</name>
<evidence type="ECO:0000256" key="6">
    <source>
        <dbReference type="ARBA" id="ARBA00022989"/>
    </source>
</evidence>
<dbReference type="PROSITE" id="PS50850">
    <property type="entry name" value="MFS"/>
    <property type="match status" value="1"/>
</dbReference>
<comment type="subcellular location">
    <subcellularLocation>
        <location evidence="1">Cell membrane</location>
        <topology evidence="1">Multi-pass membrane protein</topology>
    </subcellularLocation>
</comment>